<evidence type="ECO:0000256" key="4">
    <source>
        <dbReference type="ARBA" id="ARBA00004406"/>
    </source>
</evidence>
<dbReference type="GO" id="GO:0020037">
    <property type="term" value="F:heme binding"/>
    <property type="evidence" value="ECO:0007669"/>
    <property type="project" value="InterPro"/>
</dbReference>
<dbReference type="PRINTS" id="PR00463">
    <property type="entry name" value="EP450I"/>
</dbReference>
<evidence type="ECO:0000256" key="9">
    <source>
        <dbReference type="ARBA" id="ARBA00022848"/>
    </source>
</evidence>
<evidence type="ECO:0000256" key="2">
    <source>
        <dbReference type="ARBA" id="ARBA00003690"/>
    </source>
</evidence>
<dbReference type="InterPro" id="IPR001128">
    <property type="entry name" value="Cyt_P450"/>
</dbReference>
<evidence type="ECO:0000256" key="5">
    <source>
        <dbReference type="ARBA" id="ARBA00010617"/>
    </source>
</evidence>
<dbReference type="PROSITE" id="PS00086">
    <property type="entry name" value="CYTOCHROME_P450"/>
    <property type="match status" value="1"/>
</dbReference>
<dbReference type="PRINTS" id="PR00385">
    <property type="entry name" value="P450"/>
</dbReference>
<name>A0A023EXH4_AEDAL</name>
<evidence type="ECO:0000256" key="13">
    <source>
        <dbReference type="ARBA" id="ARBA00023136"/>
    </source>
</evidence>
<dbReference type="VEuPathDB" id="VectorBase:AALC636_014470"/>
<evidence type="ECO:0000256" key="14">
    <source>
        <dbReference type="PIRSR" id="PIRSR602401-1"/>
    </source>
</evidence>
<dbReference type="FunFam" id="1.10.630.10:FF:000042">
    <property type="entry name" value="Cytochrome P450"/>
    <property type="match status" value="1"/>
</dbReference>
<proteinExistence type="evidence at transcript level"/>
<dbReference type="VEuPathDB" id="VectorBase:AALFPA_067019"/>
<keyword evidence="6 14" id="KW-0349">Heme</keyword>
<evidence type="ECO:0000256" key="1">
    <source>
        <dbReference type="ARBA" id="ARBA00001971"/>
    </source>
</evidence>
<dbReference type="InterPro" id="IPR002401">
    <property type="entry name" value="Cyt_P450_E_grp-I"/>
</dbReference>
<accession>A0A023EXH4</accession>
<evidence type="ECO:0000313" key="16">
    <source>
        <dbReference type="EMBL" id="JAC13144.1"/>
    </source>
</evidence>
<feature type="binding site" description="axial binding residue" evidence="14">
    <location>
        <position position="598"/>
    </location>
    <ligand>
        <name>heme</name>
        <dbReference type="ChEBI" id="CHEBI:30413"/>
    </ligand>
    <ligandPart>
        <name>Fe</name>
        <dbReference type="ChEBI" id="CHEBI:18248"/>
    </ligandPart>
</feature>
<feature type="non-terminal residue" evidence="16">
    <location>
        <position position="1"/>
    </location>
</feature>
<dbReference type="InterPro" id="IPR050476">
    <property type="entry name" value="Insect_CytP450_Detox"/>
</dbReference>
<evidence type="ECO:0000256" key="6">
    <source>
        <dbReference type="ARBA" id="ARBA00022617"/>
    </source>
</evidence>
<keyword evidence="11 14" id="KW-0408">Iron</keyword>
<keyword evidence="12 15" id="KW-0503">Monooxygenase</keyword>
<keyword evidence="10 15" id="KW-0560">Oxidoreductase</keyword>
<sequence length="655" mass="74662">ASLCFMLSTIIPLKYSVKVESTKSTPSLRETVGKARKNRNLNNTFIDWKFSIALPFVKNSFSRSRNESTLIPKATVAITSFPNLENVSFISYSSVFPAAASALKNSAIDWAQSATSSNMSPHLASGEGRTQRRPHVPPLFVHGERTESFRTDLSPPTSSESGLLFVMVDVCSHVKILYNSFEGFKMGGFYDFMKPIFMLREPEVIKQITVKDFDYFMDHTPTMTNSNPDSDEVGGDSLFGNSLFALRGQKWRDMRATLSPAFTGSKMRHMFELVADCAQSMAEFFKAEAAAGKTLEYEMKDTFSRFGNDVIATVAFGIKVDSLRDRENEFFTKGKAMLNFQSIKVLFKFLFLRAFPTVSRKLGVDFVDSTLTEYFKGMIVDNMKQREAHGIMRNDMIQMMMEVRKGSLRHQKDEKETKDAGFATVEESKVGKSTINRVWTENELIAQCFLFFLAGFDTVSTCMTFLTYELMLNPDVQQRLYNEVMETDESLNGKPLTYEVLQRMEYMDMVVSEALRKWPPAVVSDRFCVKNYMYDDGKGTRFVIEKGTTMWIPTIAIHTDPKYYENPEKFDPERFNEENRSKIDTGAYLPFGVGPRNCIGSRLALMEVKVIIYNLLKEFSLEASEKTQIPLKMSKNMFALQAENGVWLELKPRKH</sequence>
<evidence type="ECO:0000256" key="12">
    <source>
        <dbReference type="ARBA" id="ARBA00023033"/>
    </source>
</evidence>
<keyword evidence="9" id="KW-0492">Microsome</keyword>
<evidence type="ECO:0000256" key="8">
    <source>
        <dbReference type="ARBA" id="ARBA00022824"/>
    </source>
</evidence>
<dbReference type="PANTHER" id="PTHR24292:SF54">
    <property type="entry name" value="CYP9F3-RELATED"/>
    <property type="match status" value="1"/>
</dbReference>
<dbReference type="CDD" id="cd11056">
    <property type="entry name" value="CYP6-like"/>
    <property type="match status" value="1"/>
</dbReference>
<comment type="cofactor">
    <cofactor evidence="1 14">
        <name>heme</name>
        <dbReference type="ChEBI" id="CHEBI:30413"/>
    </cofactor>
</comment>
<keyword evidence="13" id="KW-0472">Membrane</keyword>
<keyword evidence="8" id="KW-0256">Endoplasmic reticulum</keyword>
<dbReference type="GO" id="GO:0005506">
    <property type="term" value="F:iron ion binding"/>
    <property type="evidence" value="ECO:0007669"/>
    <property type="project" value="InterPro"/>
</dbReference>
<reference evidence="16" key="1">
    <citation type="journal article" date="2014" name="PLoS Negl. Trop. Dis.">
        <title>Identification and characterization of seminal fluid proteins in the Asian tiger mosquito, Aedes albopictus.</title>
        <authorList>
            <person name="Boes K.E."/>
            <person name="Ribeiro J.M."/>
            <person name="Wong A."/>
            <person name="Harrington L.C."/>
            <person name="Wolfner M.F."/>
            <person name="Sirot L.K."/>
        </authorList>
    </citation>
    <scope>NUCLEOTIDE SEQUENCE</scope>
    <source>
        <tissue evidence="16">Reproductive organs</tissue>
    </source>
</reference>
<dbReference type="PANTHER" id="PTHR24292">
    <property type="entry name" value="CYTOCHROME P450"/>
    <property type="match status" value="1"/>
</dbReference>
<comment type="similarity">
    <text evidence="5 15">Belongs to the cytochrome P450 family.</text>
</comment>
<dbReference type="AlphaFoldDB" id="A0A023EXH4"/>
<dbReference type="GO" id="GO:0005789">
    <property type="term" value="C:endoplasmic reticulum membrane"/>
    <property type="evidence" value="ECO:0007669"/>
    <property type="project" value="UniProtKB-SubCell"/>
</dbReference>
<dbReference type="Gene3D" id="1.10.630.10">
    <property type="entry name" value="Cytochrome P450"/>
    <property type="match status" value="1"/>
</dbReference>
<dbReference type="Pfam" id="PF00067">
    <property type="entry name" value="p450"/>
    <property type="match status" value="1"/>
</dbReference>
<dbReference type="VEuPathDB" id="VectorBase:AALF027714"/>
<protein>
    <submittedName>
        <fullName evidence="16">Putative cytochrome p450 cyp4/cyp19/cyp26 subfamily</fullName>
    </submittedName>
</protein>
<dbReference type="SUPFAM" id="SSF48264">
    <property type="entry name" value="Cytochrome P450"/>
    <property type="match status" value="1"/>
</dbReference>
<dbReference type="GO" id="GO:0016705">
    <property type="term" value="F:oxidoreductase activity, acting on paired donors, with incorporation or reduction of molecular oxygen"/>
    <property type="evidence" value="ECO:0007669"/>
    <property type="project" value="InterPro"/>
</dbReference>
<dbReference type="InterPro" id="IPR036396">
    <property type="entry name" value="Cyt_P450_sf"/>
</dbReference>
<evidence type="ECO:0000256" key="7">
    <source>
        <dbReference type="ARBA" id="ARBA00022723"/>
    </source>
</evidence>
<evidence type="ECO:0000256" key="11">
    <source>
        <dbReference type="ARBA" id="ARBA00023004"/>
    </source>
</evidence>
<comment type="subcellular location">
    <subcellularLocation>
        <location evidence="4">Endoplasmic reticulum membrane</location>
        <topology evidence="4">Peripheral membrane protein</topology>
    </subcellularLocation>
    <subcellularLocation>
        <location evidence="3">Microsome membrane</location>
        <topology evidence="3">Peripheral membrane protein</topology>
    </subcellularLocation>
</comment>
<organism evidence="16">
    <name type="scientific">Aedes albopictus</name>
    <name type="common">Asian tiger mosquito</name>
    <name type="synonym">Stegomyia albopicta</name>
    <dbReference type="NCBI Taxonomy" id="7160"/>
    <lineage>
        <taxon>Eukaryota</taxon>
        <taxon>Metazoa</taxon>
        <taxon>Ecdysozoa</taxon>
        <taxon>Arthropoda</taxon>
        <taxon>Hexapoda</taxon>
        <taxon>Insecta</taxon>
        <taxon>Pterygota</taxon>
        <taxon>Neoptera</taxon>
        <taxon>Endopterygota</taxon>
        <taxon>Diptera</taxon>
        <taxon>Nematocera</taxon>
        <taxon>Culicoidea</taxon>
        <taxon>Culicidae</taxon>
        <taxon>Culicinae</taxon>
        <taxon>Aedini</taxon>
        <taxon>Aedes</taxon>
        <taxon>Stegomyia</taxon>
    </lineage>
</organism>
<keyword evidence="7 14" id="KW-0479">Metal-binding</keyword>
<dbReference type="InterPro" id="IPR017972">
    <property type="entry name" value="Cyt_P450_CS"/>
</dbReference>
<dbReference type="GO" id="GO:0004497">
    <property type="term" value="F:monooxygenase activity"/>
    <property type="evidence" value="ECO:0007669"/>
    <property type="project" value="UniProtKB-KW"/>
</dbReference>
<dbReference type="EMBL" id="GAPW01000454">
    <property type="protein sequence ID" value="JAC13144.1"/>
    <property type="molecule type" value="mRNA"/>
</dbReference>
<comment type="function">
    <text evidence="2">May be involved in the metabolism of insect hormones and in the breakdown of synthetic insecticides.</text>
</comment>
<evidence type="ECO:0000256" key="15">
    <source>
        <dbReference type="RuleBase" id="RU000461"/>
    </source>
</evidence>
<evidence type="ECO:0000256" key="10">
    <source>
        <dbReference type="ARBA" id="ARBA00023002"/>
    </source>
</evidence>
<evidence type="ECO:0000256" key="3">
    <source>
        <dbReference type="ARBA" id="ARBA00004174"/>
    </source>
</evidence>